<evidence type="ECO:0000259" key="1">
    <source>
        <dbReference type="Pfam" id="PF01968"/>
    </source>
</evidence>
<proteinExistence type="predicted"/>
<evidence type="ECO:0000313" key="4">
    <source>
        <dbReference type="Proteomes" id="UP000004754"/>
    </source>
</evidence>
<dbReference type="Pfam" id="PF01968">
    <property type="entry name" value="Hydantoinase_A"/>
    <property type="match status" value="1"/>
</dbReference>
<dbReference type="RefSeq" id="WP_006597568.1">
    <property type="nucleotide sequence ID" value="NZ_GL622359.1"/>
</dbReference>
<organism evidence="3 4">
    <name type="scientific">Pseudoramibacter alactolyticus ATCC 23263</name>
    <dbReference type="NCBI Taxonomy" id="887929"/>
    <lineage>
        <taxon>Bacteria</taxon>
        <taxon>Bacillati</taxon>
        <taxon>Bacillota</taxon>
        <taxon>Clostridia</taxon>
        <taxon>Eubacteriales</taxon>
        <taxon>Eubacteriaceae</taxon>
        <taxon>Pseudoramibacter</taxon>
    </lineage>
</organism>
<keyword evidence="4" id="KW-1185">Reference proteome</keyword>
<dbReference type="InterPro" id="IPR008040">
    <property type="entry name" value="Hydant_A_N"/>
</dbReference>
<dbReference type="InterPro" id="IPR002821">
    <property type="entry name" value="Hydantoinase_A"/>
</dbReference>
<name>E6MDR8_9FIRM</name>
<dbReference type="eggNOG" id="COG0145">
    <property type="taxonomic scope" value="Bacteria"/>
</dbReference>
<dbReference type="AlphaFoldDB" id="E6MDR8"/>
<dbReference type="InterPro" id="IPR045079">
    <property type="entry name" value="Oxoprolinase-like"/>
</dbReference>
<dbReference type="GO" id="GO:0017168">
    <property type="term" value="F:5-oxoprolinase (ATP-hydrolyzing) activity"/>
    <property type="evidence" value="ECO:0007669"/>
    <property type="project" value="TreeGrafter"/>
</dbReference>
<evidence type="ECO:0000313" key="3">
    <source>
        <dbReference type="EMBL" id="EFV02677.1"/>
    </source>
</evidence>
<feature type="domain" description="Hydantoinase A/oxoprolinase" evidence="1">
    <location>
        <begin position="178"/>
        <end position="446"/>
    </location>
</feature>
<comment type="caution">
    <text evidence="3">The sequence shown here is derived from an EMBL/GenBank/DDBJ whole genome shotgun (WGS) entry which is preliminary data.</text>
</comment>
<dbReference type="InterPro" id="IPR043129">
    <property type="entry name" value="ATPase_NBD"/>
</dbReference>
<dbReference type="PANTHER" id="PTHR11365:SF2">
    <property type="entry name" value="5-OXOPROLINASE"/>
    <property type="match status" value="1"/>
</dbReference>
<accession>E6MDR8</accession>
<dbReference type="SUPFAM" id="SSF53067">
    <property type="entry name" value="Actin-like ATPase domain"/>
    <property type="match status" value="1"/>
</dbReference>
<feature type="domain" description="Hydantoinase/oxoprolinase N-terminal" evidence="2">
    <location>
        <begin position="5"/>
        <end position="157"/>
    </location>
</feature>
<sequence length="550" mass="56983">MKKVLGIDTGGTFTDAVLWDPQAAAVLDKAKAPTTHDDLKIGIGASIDGLELADPAVIDRVVLSTTLATNAIVEGQGRPTGLILIGGKPKGDVPAAAVEHITGKINIKGREVMSLVPEEVTAAVASLAPRVEAMAVSGMMSVRNSAQELAVKAAVRAVSDMPVVCGHELSTKLGYTDRTVTAVLNASLIPIIAGFVTAVTRTLADKAIAAPVFIVKGDGSLASLDFIREKPIETILSGPAASILGALALAGTADGIVVDMGGTTTDTGVVQNNTLTLSPVGAKVGSWQTQVDSAKLATYGLGGDTAITPGMCGPKLTTHRVLPACRGGAGNLTPTDLLCARGQLDRWDAAPVQAALQRQAEACGMDALAYAKRAEALVLSTIADPILSVYEKDVPPEMPVVATGAPAGTWYAALADAGKTDRRVMVPEHYEVANAVGAATAAVAERVDALVRPDEANDGFAAYIDGDSAYFKVKTDAVAYAEAKALDRVRAKAERQGSAEITAQVHSEEITRKVGWRMVYVETRVKAVARAGHLKLAEEAQAPAFVKNFD</sequence>
<dbReference type="PANTHER" id="PTHR11365">
    <property type="entry name" value="5-OXOPROLINASE RELATED"/>
    <property type="match status" value="1"/>
</dbReference>
<dbReference type="STRING" id="887929.HMP0721_0150"/>
<dbReference type="HOGENOM" id="CLU_014140_1_0_9"/>
<dbReference type="Proteomes" id="UP000004754">
    <property type="component" value="Unassembled WGS sequence"/>
</dbReference>
<dbReference type="Pfam" id="PF05378">
    <property type="entry name" value="Hydant_A_N"/>
    <property type="match status" value="1"/>
</dbReference>
<dbReference type="OrthoDB" id="9768323at2"/>
<dbReference type="GO" id="GO:0005829">
    <property type="term" value="C:cytosol"/>
    <property type="evidence" value="ECO:0007669"/>
    <property type="project" value="TreeGrafter"/>
</dbReference>
<evidence type="ECO:0000259" key="2">
    <source>
        <dbReference type="Pfam" id="PF05378"/>
    </source>
</evidence>
<dbReference type="EMBL" id="AEQN01000005">
    <property type="protein sequence ID" value="EFV02677.1"/>
    <property type="molecule type" value="Genomic_DNA"/>
</dbReference>
<protein>
    <submittedName>
        <fullName evidence="3">Hydantoinase/oxoprolinase</fullName>
    </submittedName>
</protein>
<gene>
    <name evidence="3" type="ORF">HMP0721_0150</name>
</gene>
<reference evidence="3 4" key="1">
    <citation type="submission" date="2010-12" db="EMBL/GenBank/DDBJ databases">
        <authorList>
            <person name="Muzny D."/>
            <person name="Qin X."/>
            <person name="Deng J."/>
            <person name="Jiang H."/>
            <person name="Liu Y."/>
            <person name="Qu J."/>
            <person name="Song X.-Z."/>
            <person name="Zhang L."/>
            <person name="Thornton R."/>
            <person name="Coyle M."/>
            <person name="Francisco L."/>
            <person name="Jackson L."/>
            <person name="Javaid M."/>
            <person name="Korchina V."/>
            <person name="Kovar C."/>
            <person name="Mata R."/>
            <person name="Mathew T."/>
            <person name="Ngo R."/>
            <person name="Nguyen L."/>
            <person name="Nguyen N."/>
            <person name="Okwuonu G."/>
            <person name="Ongeri F."/>
            <person name="Pham C."/>
            <person name="Simmons D."/>
            <person name="Wilczek-Boney K."/>
            <person name="Hale W."/>
            <person name="Jakkamsetti A."/>
            <person name="Pham P."/>
            <person name="Ruth R."/>
            <person name="San Lucas F."/>
            <person name="Warren J."/>
            <person name="Zhang J."/>
            <person name="Zhao Z."/>
            <person name="Zhou C."/>
            <person name="Zhu D."/>
            <person name="Lee S."/>
            <person name="Bess C."/>
            <person name="Blankenburg K."/>
            <person name="Forbes L."/>
            <person name="Fu Q."/>
            <person name="Gubbala S."/>
            <person name="Hirani K."/>
            <person name="Jayaseelan J.C."/>
            <person name="Lara F."/>
            <person name="Munidasa M."/>
            <person name="Palculict T."/>
            <person name="Patil S."/>
            <person name="Pu L.-L."/>
            <person name="Saada N."/>
            <person name="Tang L."/>
            <person name="Weissenberger G."/>
            <person name="Zhu Y."/>
            <person name="Hemphill L."/>
            <person name="Shang Y."/>
            <person name="Youmans B."/>
            <person name="Ayvaz T."/>
            <person name="Ross M."/>
            <person name="Santibanez J."/>
            <person name="Aqrawi P."/>
            <person name="Gross S."/>
            <person name="Joshi V."/>
            <person name="Fowler G."/>
            <person name="Nazareth L."/>
            <person name="Reid J."/>
            <person name="Worley K."/>
            <person name="Petrosino J."/>
            <person name="Highlander S."/>
            <person name="Gibbs R."/>
        </authorList>
    </citation>
    <scope>NUCLEOTIDE SEQUENCE [LARGE SCALE GENOMIC DNA]</scope>
    <source>
        <strain evidence="3 4">ATCC 23263</strain>
    </source>
</reference>
<dbReference type="GO" id="GO:0006749">
    <property type="term" value="P:glutathione metabolic process"/>
    <property type="evidence" value="ECO:0007669"/>
    <property type="project" value="TreeGrafter"/>
</dbReference>